<feature type="compositionally biased region" description="Basic and acidic residues" evidence="5">
    <location>
        <begin position="53"/>
        <end position="70"/>
    </location>
</feature>
<feature type="compositionally biased region" description="Basic and acidic residues" evidence="5">
    <location>
        <begin position="207"/>
        <end position="220"/>
    </location>
</feature>
<feature type="compositionally biased region" description="Gly residues" evidence="5">
    <location>
        <begin position="302"/>
        <end position="317"/>
    </location>
</feature>
<protein>
    <recommendedName>
        <fullName evidence="4">Signal peptidase I</fullName>
        <ecNumber evidence="4">3.4.21.89</ecNumber>
    </recommendedName>
</protein>
<feature type="compositionally biased region" description="Low complexity" evidence="5">
    <location>
        <begin position="378"/>
        <end position="389"/>
    </location>
</feature>
<comment type="similarity">
    <text evidence="2 4">Belongs to the peptidase S26 family.</text>
</comment>
<evidence type="ECO:0000256" key="3">
    <source>
        <dbReference type="PIRSR" id="PIRSR600223-1"/>
    </source>
</evidence>
<dbReference type="GO" id="GO:0005886">
    <property type="term" value="C:plasma membrane"/>
    <property type="evidence" value="ECO:0007669"/>
    <property type="project" value="UniProtKB-SubCell"/>
</dbReference>
<keyword evidence="4" id="KW-1133">Transmembrane helix</keyword>
<dbReference type="Proteomes" id="UP000291591">
    <property type="component" value="Unassembled WGS sequence"/>
</dbReference>
<accession>A0A4Q7UUK6</accession>
<dbReference type="SUPFAM" id="SSF51306">
    <property type="entry name" value="LexA/Signal peptidase"/>
    <property type="match status" value="1"/>
</dbReference>
<reference evidence="7 8" key="1">
    <citation type="submission" date="2019-02" db="EMBL/GenBank/DDBJ databases">
        <title>Sequencing the genomes of 1000 actinobacteria strains.</title>
        <authorList>
            <person name="Klenk H.-P."/>
        </authorList>
    </citation>
    <scope>NUCLEOTIDE SEQUENCE [LARGE SCALE GENOMIC DNA]</scope>
    <source>
        <strain evidence="7 8">DSM 45779</strain>
    </source>
</reference>
<feature type="compositionally biased region" description="Basic and acidic residues" evidence="5">
    <location>
        <begin position="473"/>
        <end position="497"/>
    </location>
</feature>
<comment type="subcellular location">
    <subcellularLocation>
        <location evidence="1">Cell membrane</location>
        <topology evidence="1">Single-pass type II membrane protein</topology>
    </subcellularLocation>
    <subcellularLocation>
        <location evidence="4">Membrane</location>
        <topology evidence="4">Single-pass type II membrane protein</topology>
    </subcellularLocation>
</comment>
<dbReference type="PANTHER" id="PTHR43390">
    <property type="entry name" value="SIGNAL PEPTIDASE I"/>
    <property type="match status" value="1"/>
</dbReference>
<dbReference type="GO" id="GO:0006465">
    <property type="term" value="P:signal peptide processing"/>
    <property type="evidence" value="ECO:0007669"/>
    <property type="project" value="InterPro"/>
</dbReference>
<feature type="compositionally biased region" description="Basic and acidic residues" evidence="5">
    <location>
        <begin position="559"/>
        <end position="576"/>
    </location>
</feature>
<feature type="compositionally biased region" description="Pro residues" evidence="5">
    <location>
        <begin position="417"/>
        <end position="427"/>
    </location>
</feature>
<proteinExistence type="inferred from homology"/>
<feature type="region of interest" description="Disordered" evidence="5">
    <location>
        <begin position="1"/>
        <end position="633"/>
    </location>
</feature>
<gene>
    <name evidence="7" type="ORF">EV383_1558</name>
</gene>
<evidence type="ECO:0000313" key="8">
    <source>
        <dbReference type="Proteomes" id="UP000291591"/>
    </source>
</evidence>
<dbReference type="AlphaFoldDB" id="A0A4Q7UUK6"/>
<comment type="catalytic activity">
    <reaction evidence="4">
        <text>Cleavage of hydrophobic, N-terminal signal or leader sequences from secreted and periplasmic proteins.</text>
        <dbReference type="EC" id="3.4.21.89"/>
    </reaction>
</comment>
<feature type="active site" evidence="3">
    <location>
        <position position="749"/>
    </location>
</feature>
<keyword evidence="4" id="KW-0645">Protease</keyword>
<feature type="compositionally biased region" description="Pro residues" evidence="5">
    <location>
        <begin position="358"/>
        <end position="373"/>
    </location>
</feature>
<evidence type="ECO:0000256" key="4">
    <source>
        <dbReference type="RuleBase" id="RU362042"/>
    </source>
</evidence>
<dbReference type="EC" id="3.4.21.89" evidence="4"/>
<dbReference type="GO" id="GO:0009003">
    <property type="term" value="F:signal peptidase activity"/>
    <property type="evidence" value="ECO:0007669"/>
    <property type="project" value="UniProtKB-EC"/>
</dbReference>
<dbReference type="PANTHER" id="PTHR43390:SF1">
    <property type="entry name" value="CHLOROPLAST PROCESSING PEPTIDASE"/>
    <property type="match status" value="1"/>
</dbReference>
<organism evidence="7 8">
    <name type="scientific">Pseudonocardia sediminis</name>
    <dbReference type="NCBI Taxonomy" id="1397368"/>
    <lineage>
        <taxon>Bacteria</taxon>
        <taxon>Bacillati</taxon>
        <taxon>Actinomycetota</taxon>
        <taxon>Actinomycetes</taxon>
        <taxon>Pseudonocardiales</taxon>
        <taxon>Pseudonocardiaceae</taxon>
        <taxon>Pseudonocardia</taxon>
    </lineage>
</organism>
<dbReference type="InterPro" id="IPR000223">
    <property type="entry name" value="Pept_S26A_signal_pept_1"/>
</dbReference>
<keyword evidence="4" id="KW-0472">Membrane</keyword>
<sequence>MDRPGRRDGASHRPPADEAGVAEEQDFLLGAALQRGVPARYGARPPGPDGEPVPERPRVSRSRRAEDRDAGASGRHGAVANGSHDRGGNGYGPHGHAPNGSGANGHNGYGYDGNGHGAGDDGRAADETSRRRPSERIRDSYAFDGTGPDTGPRRRPPREERPPPRSRTTGNGRAPGDDVDRPRRDDALRSRHAPGPDDVAPPPARRPRLDEPPRIDDPPRFDGGVPPPAATGSHRARGPVAPDDRIRPDRARPDVEQNGASRTGRRRAQEPVAPPYPDQITGWNQDGVPDGPARNGSDRNGRGGPDGIGAGRNGRGPVGHEPGRPDGRQRHDQDAYGERSYADEPTSRRRAPSSRPGPGEPVPPRTSEWPPPGRRAADPSAPAPAYADEPGARRRAPEPSGPRAYAGDEPVRRPRDPLGPPMPPADAPDPRRTRRDPEDLRGADPRGADPRGAVPHAEPGRYGRPDPGAAGERPVRPRGDAADPSRRPVAPGDDRPVPTEAIAAAAAPADLDDAGTRDAEIGDDAAQDTTALPGRRRRAAGTRGRGRSAVPPAATDVDGTARARDPVRGDPDDGDRPGAAALADPPDDDPDATVAADTDGPREGKRSGPAGVAGKIAALTSKGGRSKGDDGEKKPMSFWKELPLLVGVALVLTFLISTFVAKVFVIPSGSMETTLHGCTGCTNDRVLVDKVTYNFTDISPGDVVVFRGPDSWSNSEYELDQPSSALTRGLQMAGSLIGLSPPDEKDFVKRVIAVGGQTVACCDALNQVMVDGQPLDEPYIYYLPEAGPARQIPFGPITVPQGEMWMMGDSRNNSADSRASGHGPVPEENVIGKVRLIVLPFDRFGWVDAVDPQTTQTAAGPESSGGLPAGAPLALGMMGAFPFALGRRRALRRRAEEERFLPLTRRRSRWRATS</sequence>
<keyword evidence="4" id="KW-0812">Transmembrane</keyword>
<feature type="compositionally biased region" description="Basic residues" evidence="5">
    <location>
        <begin position="534"/>
        <end position="546"/>
    </location>
</feature>
<feature type="domain" description="Peptidase S26" evidence="6">
    <location>
        <begin position="641"/>
        <end position="838"/>
    </location>
</feature>
<feature type="compositionally biased region" description="Gly residues" evidence="5">
    <location>
        <begin position="102"/>
        <end position="117"/>
    </location>
</feature>
<evidence type="ECO:0000313" key="7">
    <source>
        <dbReference type="EMBL" id="RZT84704.1"/>
    </source>
</evidence>
<dbReference type="Pfam" id="PF10502">
    <property type="entry name" value="Peptidase_S26"/>
    <property type="match status" value="1"/>
</dbReference>
<dbReference type="PRINTS" id="PR00727">
    <property type="entry name" value="LEADERPTASE"/>
</dbReference>
<comment type="caution">
    <text evidence="7">The sequence shown here is derived from an EMBL/GenBank/DDBJ whole genome shotgun (WGS) entry which is preliminary data.</text>
</comment>
<evidence type="ECO:0000256" key="5">
    <source>
        <dbReference type="SAM" id="MobiDB-lite"/>
    </source>
</evidence>
<dbReference type="InterPro" id="IPR019533">
    <property type="entry name" value="Peptidase_S26"/>
</dbReference>
<name>A0A4Q7UUK6_PSEST</name>
<keyword evidence="8" id="KW-1185">Reference proteome</keyword>
<feature type="compositionally biased region" description="Basic and acidic residues" evidence="5">
    <location>
        <begin position="1"/>
        <end position="16"/>
    </location>
</feature>
<dbReference type="InterPro" id="IPR036286">
    <property type="entry name" value="LexA/Signal_pep-like_sf"/>
</dbReference>
<dbReference type="Gene3D" id="2.10.109.10">
    <property type="entry name" value="Umud Fragment, subunit A"/>
    <property type="match status" value="1"/>
</dbReference>
<evidence type="ECO:0000256" key="2">
    <source>
        <dbReference type="ARBA" id="ARBA00009370"/>
    </source>
</evidence>
<dbReference type="NCBIfam" id="TIGR02227">
    <property type="entry name" value="sigpep_I_bact"/>
    <property type="match status" value="1"/>
</dbReference>
<feature type="compositionally biased region" description="Basic and acidic residues" evidence="5">
    <location>
        <begin position="118"/>
        <end position="141"/>
    </location>
</feature>
<dbReference type="EMBL" id="SHKL01000001">
    <property type="protein sequence ID" value="RZT84704.1"/>
    <property type="molecule type" value="Genomic_DNA"/>
</dbReference>
<evidence type="ECO:0000259" key="6">
    <source>
        <dbReference type="Pfam" id="PF10502"/>
    </source>
</evidence>
<evidence type="ECO:0000256" key="1">
    <source>
        <dbReference type="ARBA" id="ARBA00004401"/>
    </source>
</evidence>
<dbReference type="GO" id="GO:0004252">
    <property type="term" value="F:serine-type endopeptidase activity"/>
    <property type="evidence" value="ECO:0007669"/>
    <property type="project" value="InterPro"/>
</dbReference>
<feature type="active site" evidence="3">
    <location>
        <position position="670"/>
    </location>
</feature>
<feature type="compositionally biased region" description="Basic and acidic residues" evidence="5">
    <location>
        <begin position="242"/>
        <end position="255"/>
    </location>
</feature>
<dbReference type="CDD" id="cd06530">
    <property type="entry name" value="S26_SPase_I"/>
    <property type="match status" value="1"/>
</dbReference>
<keyword evidence="4" id="KW-0378">Hydrolase</keyword>
<feature type="compositionally biased region" description="Basic and acidic residues" evidence="5">
    <location>
        <begin position="175"/>
        <end position="189"/>
    </location>
</feature>
<feature type="compositionally biased region" description="Basic and acidic residues" evidence="5">
    <location>
        <begin position="321"/>
        <end position="347"/>
    </location>
</feature>
<feature type="compositionally biased region" description="Basic and acidic residues" evidence="5">
    <location>
        <begin position="428"/>
        <end position="449"/>
    </location>
</feature>
<feature type="transmembrane region" description="Helical" evidence="4">
    <location>
        <begin position="642"/>
        <end position="665"/>
    </location>
</feature>